<gene>
    <name evidence="15" type="ORF">EJB05_14626</name>
</gene>
<sequence length="557" mass="61473">MVRARTASMLLRPRDTSLQAAFDEFKARVTVVVEKNGCVSGLPADEDDVLGGAGSFRGGADEVMELLDCKAPTQDQFVGVEAAAKASPPLARIRAEHFLVLHATAVGRTASSFIGADRDGVNGVFIWKGLELELSWICDEWNRQHQKIPNDLLEQANIAAQTGAVAAIVVLVLILLGVCKCLKKLDALDTSGNGLDEEAVSDRRIRGMTIDKFLSKITVQGKPLRFKRSQIIGFTRDYSTRLGAGRFGTVFKGTLPNGLAVAVKVLHRKLHVEEAQFMAAVRTMWSAGRHENVVKLFGFCLHDEHPTMRALVYEYGNNGALDAYLLHDVGVGLPALLEIAVGVARGIRHLHEECKEKVVHYDVKLSNVLLDAALTPKLVDVGLALLVNPDTHVTMSNLPDTPGYIAPEARVQQDITEKRDVYSFGMLLLEIVGRRRIHEEAAPDGQQWYPELAWSRYESGNLMELVSVPSDDHIILAVDDDAQQCKELVERMCKVAFWCVQQQPTARPPMGDVVNMLEGNMDIVPPVNPFRWWPTCGQRRQVAGTRSQQVVFQMVST</sequence>
<dbReference type="InterPro" id="IPR017441">
    <property type="entry name" value="Protein_kinase_ATP_BS"/>
</dbReference>
<feature type="non-terminal residue" evidence="15">
    <location>
        <position position="1"/>
    </location>
</feature>
<feature type="binding site" evidence="12">
    <location>
        <position position="264"/>
    </location>
    <ligand>
        <name>ATP</name>
        <dbReference type="ChEBI" id="CHEBI:30616"/>
    </ligand>
</feature>
<evidence type="ECO:0000256" key="1">
    <source>
        <dbReference type="ARBA" id="ARBA00004479"/>
    </source>
</evidence>
<feature type="domain" description="Protein kinase" evidence="14">
    <location>
        <begin position="236"/>
        <end position="531"/>
    </location>
</feature>
<evidence type="ECO:0000256" key="10">
    <source>
        <dbReference type="ARBA" id="ARBA00023136"/>
    </source>
</evidence>
<dbReference type="PANTHER" id="PTHR27009">
    <property type="entry name" value="RUST RESISTANCE KINASE LR10-RELATED"/>
    <property type="match status" value="1"/>
</dbReference>
<feature type="transmembrane region" description="Helical" evidence="13">
    <location>
        <begin position="156"/>
        <end position="178"/>
    </location>
</feature>
<dbReference type="InterPro" id="IPR045874">
    <property type="entry name" value="LRK10/LRL21-25-like"/>
</dbReference>
<name>A0A5J9VZQ2_9POAL</name>
<evidence type="ECO:0000259" key="14">
    <source>
        <dbReference type="PROSITE" id="PS50011"/>
    </source>
</evidence>
<dbReference type="Gene3D" id="3.30.200.20">
    <property type="entry name" value="Phosphorylase Kinase, domain 1"/>
    <property type="match status" value="1"/>
</dbReference>
<dbReference type="InterPro" id="IPR008271">
    <property type="entry name" value="Ser/Thr_kinase_AS"/>
</dbReference>
<keyword evidence="6 12" id="KW-0547">Nucleotide-binding</keyword>
<dbReference type="InterPro" id="IPR001245">
    <property type="entry name" value="Ser-Thr/Tyr_kinase_cat_dom"/>
</dbReference>
<evidence type="ECO:0000256" key="13">
    <source>
        <dbReference type="SAM" id="Phobius"/>
    </source>
</evidence>
<dbReference type="GO" id="GO:0016020">
    <property type="term" value="C:membrane"/>
    <property type="evidence" value="ECO:0007669"/>
    <property type="project" value="UniProtKB-SubCell"/>
</dbReference>
<dbReference type="Pfam" id="PF07714">
    <property type="entry name" value="PK_Tyr_Ser-Thr"/>
    <property type="match status" value="1"/>
</dbReference>
<comment type="subcellular location">
    <subcellularLocation>
        <location evidence="1">Membrane</location>
        <topology evidence="1">Single-pass type I membrane protein</topology>
    </subcellularLocation>
</comment>
<keyword evidence="8 12" id="KW-0067">ATP-binding</keyword>
<evidence type="ECO:0000256" key="3">
    <source>
        <dbReference type="ARBA" id="ARBA00022679"/>
    </source>
</evidence>
<dbReference type="SUPFAM" id="SSF56112">
    <property type="entry name" value="Protein kinase-like (PK-like)"/>
    <property type="match status" value="1"/>
</dbReference>
<evidence type="ECO:0000256" key="5">
    <source>
        <dbReference type="ARBA" id="ARBA00022729"/>
    </source>
</evidence>
<evidence type="ECO:0000256" key="7">
    <source>
        <dbReference type="ARBA" id="ARBA00022777"/>
    </source>
</evidence>
<dbReference type="Gene3D" id="1.10.510.10">
    <property type="entry name" value="Transferase(Phosphotransferase) domain 1"/>
    <property type="match status" value="1"/>
</dbReference>
<keyword evidence="3" id="KW-0808">Transferase</keyword>
<dbReference type="AlphaFoldDB" id="A0A5J9VZQ2"/>
<dbReference type="PROSITE" id="PS50011">
    <property type="entry name" value="PROTEIN_KINASE_DOM"/>
    <property type="match status" value="1"/>
</dbReference>
<dbReference type="EMBL" id="RWGY01000007">
    <property type="protein sequence ID" value="TVU41131.1"/>
    <property type="molecule type" value="Genomic_DNA"/>
</dbReference>
<organism evidence="15 16">
    <name type="scientific">Eragrostis curvula</name>
    <name type="common">weeping love grass</name>
    <dbReference type="NCBI Taxonomy" id="38414"/>
    <lineage>
        <taxon>Eukaryota</taxon>
        <taxon>Viridiplantae</taxon>
        <taxon>Streptophyta</taxon>
        <taxon>Embryophyta</taxon>
        <taxon>Tracheophyta</taxon>
        <taxon>Spermatophyta</taxon>
        <taxon>Magnoliopsida</taxon>
        <taxon>Liliopsida</taxon>
        <taxon>Poales</taxon>
        <taxon>Poaceae</taxon>
        <taxon>PACMAD clade</taxon>
        <taxon>Chloridoideae</taxon>
        <taxon>Eragrostideae</taxon>
        <taxon>Eragrostidinae</taxon>
        <taxon>Eragrostis</taxon>
    </lineage>
</organism>
<dbReference type="Gramene" id="TVU41131">
    <property type="protein sequence ID" value="TVU41131"/>
    <property type="gene ID" value="EJB05_14626"/>
</dbReference>
<evidence type="ECO:0000313" key="15">
    <source>
        <dbReference type="EMBL" id="TVU41131.1"/>
    </source>
</evidence>
<keyword evidence="16" id="KW-1185">Reference proteome</keyword>
<dbReference type="InterPro" id="IPR000719">
    <property type="entry name" value="Prot_kinase_dom"/>
</dbReference>
<dbReference type="PROSITE" id="PS00107">
    <property type="entry name" value="PROTEIN_KINASE_ATP"/>
    <property type="match status" value="1"/>
</dbReference>
<evidence type="ECO:0000313" key="16">
    <source>
        <dbReference type="Proteomes" id="UP000324897"/>
    </source>
</evidence>
<keyword evidence="4 13" id="KW-0812">Transmembrane</keyword>
<keyword evidence="5" id="KW-0732">Signal</keyword>
<dbReference type="PROSITE" id="PS00108">
    <property type="entry name" value="PROTEIN_KINASE_ST"/>
    <property type="match status" value="1"/>
</dbReference>
<evidence type="ECO:0000256" key="9">
    <source>
        <dbReference type="ARBA" id="ARBA00022989"/>
    </source>
</evidence>
<protein>
    <recommendedName>
        <fullName evidence="14">Protein kinase domain-containing protein</fullName>
    </recommendedName>
</protein>
<keyword evidence="7" id="KW-0418">Kinase</keyword>
<keyword evidence="2" id="KW-0723">Serine/threonine-protein kinase</keyword>
<dbReference type="OrthoDB" id="4062651at2759"/>
<dbReference type="Proteomes" id="UP000324897">
    <property type="component" value="Chromosome 4"/>
</dbReference>
<evidence type="ECO:0000256" key="11">
    <source>
        <dbReference type="ARBA" id="ARBA00023180"/>
    </source>
</evidence>
<evidence type="ECO:0000256" key="8">
    <source>
        <dbReference type="ARBA" id="ARBA00022840"/>
    </source>
</evidence>
<evidence type="ECO:0000256" key="6">
    <source>
        <dbReference type="ARBA" id="ARBA00022741"/>
    </source>
</evidence>
<dbReference type="GO" id="GO:0005524">
    <property type="term" value="F:ATP binding"/>
    <property type="evidence" value="ECO:0007669"/>
    <property type="project" value="UniProtKB-UniRule"/>
</dbReference>
<evidence type="ECO:0000256" key="2">
    <source>
        <dbReference type="ARBA" id="ARBA00022527"/>
    </source>
</evidence>
<keyword evidence="11" id="KW-0325">Glycoprotein</keyword>
<reference evidence="15 16" key="1">
    <citation type="journal article" date="2019" name="Sci. Rep.">
        <title>A high-quality genome of Eragrostis curvula grass provides insights into Poaceae evolution and supports new strategies to enhance forage quality.</title>
        <authorList>
            <person name="Carballo J."/>
            <person name="Santos B.A.C.M."/>
            <person name="Zappacosta D."/>
            <person name="Garbus I."/>
            <person name="Selva J.P."/>
            <person name="Gallo C.A."/>
            <person name="Diaz A."/>
            <person name="Albertini E."/>
            <person name="Caccamo M."/>
            <person name="Echenique V."/>
        </authorList>
    </citation>
    <scope>NUCLEOTIDE SEQUENCE [LARGE SCALE GENOMIC DNA]</scope>
    <source>
        <strain evidence="16">cv. Victoria</strain>
        <tissue evidence="15">Leaf</tissue>
    </source>
</reference>
<dbReference type="InterPro" id="IPR011009">
    <property type="entry name" value="Kinase-like_dom_sf"/>
</dbReference>
<comment type="caution">
    <text evidence="15">The sequence shown here is derived from an EMBL/GenBank/DDBJ whole genome shotgun (WGS) entry which is preliminary data.</text>
</comment>
<evidence type="ECO:0000256" key="12">
    <source>
        <dbReference type="PROSITE-ProRule" id="PRU10141"/>
    </source>
</evidence>
<evidence type="ECO:0000256" key="4">
    <source>
        <dbReference type="ARBA" id="ARBA00022692"/>
    </source>
</evidence>
<proteinExistence type="predicted"/>
<dbReference type="GO" id="GO:0004674">
    <property type="term" value="F:protein serine/threonine kinase activity"/>
    <property type="evidence" value="ECO:0007669"/>
    <property type="project" value="UniProtKB-KW"/>
</dbReference>
<dbReference type="SMART" id="SM00220">
    <property type="entry name" value="S_TKc"/>
    <property type="match status" value="1"/>
</dbReference>
<keyword evidence="10 13" id="KW-0472">Membrane</keyword>
<keyword evidence="9 13" id="KW-1133">Transmembrane helix</keyword>
<accession>A0A5J9VZQ2</accession>